<dbReference type="Proteomes" id="UP000195128">
    <property type="component" value="Unassembled WGS sequence"/>
</dbReference>
<name>A0A244ETX9_PSESX</name>
<keyword evidence="4" id="KW-0067">ATP-binding</keyword>
<dbReference type="InterPro" id="IPR003439">
    <property type="entry name" value="ABC_transporter-like_ATP-bd"/>
</dbReference>
<accession>A0A244ETX9</accession>
<dbReference type="Pfam" id="PF00005">
    <property type="entry name" value="ABC_tran"/>
    <property type="match status" value="2"/>
</dbReference>
<gene>
    <name evidence="6" type="ORF">BW686_07870</name>
</gene>
<dbReference type="Gene3D" id="3.40.50.300">
    <property type="entry name" value="P-loop containing nucleotide triphosphate hydrolases"/>
    <property type="match status" value="2"/>
</dbReference>
<feature type="domain" description="ABC transporter" evidence="5">
    <location>
        <begin position="261"/>
        <end position="504"/>
    </location>
</feature>
<dbReference type="InterPro" id="IPR017871">
    <property type="entry name" value="ABC_transporter-like_CS"/>
</dbReference>
<feature type="domain" description="ABC transporter" evidence="5">
    <location>
        <begin position="14"/>
        <end position="250"/>
    </location>
</feature>
<dbReference type="CDD" id="cd03215">
    <property type="entry name" value="ABC_Carb_Monos_II"/>
    <property type="match status" value="1"/>
</dbReference>
<keyword evidence="1" id="KW-0813">Transport</keyword>
<dbReference type="InterPro" id="IPR003593">
    <property type="entry name" value="AAA+_ATPase"/>
</dbReference>
<evidence type="ECO:0000256" key="1">
    <source>
        <dbReference type="ARBA" id="ARBA00022448"/>
    </source>
</evidence>
<evidence type="ECO:0000313" key="7">
    <source>
        <dbReference type="Proteomes" id="UP000195128"/>
    </source>
</evidence>
<dbReference type="InterPro" id="IPR027417">
    <property type="entry name" value="P-loop_NTPase"/>
</dbReference>
<dbReference type="PANTHER" id="PTHR43790:SF9">
    <property type="entry name" value="GALACTOFURANOSE TRANSPORTER ATP-BINDING PROTEIN YTFR"/>
    <property type="match status" value="1"/>
</dbReference>
<dbReference type="GO" id="GO:0005524">
    <property type="term" value="F:ATP binding"/>
    <property type="evidence" value="ECO:0007669"/>
    <property type="project" value="UniProtKB-KW"/>
</dbReference>
<keyword evidence="2" id="KW-0677">Repeat</keyword>
<dbReference type="InterPro" id="IPR050107">
    <property type="entry name" value="ABC_carbohydrate_import_ATPase"/>
</dbReference>
<comment type="caution">
    <text evidence="6">The sequence shown here is derived from an EMBL/GenBank/DDBJ whole genome shotgun (WGS) entry which is preliminary data.</text>
</comment>
<dbReference type="PROSITE" id="PS50893">
    <property type="entry name" value="ABC_TRANSPORTER_2"/>
    <property type="match status" value="2"/>
</dbReference>
<organism evidence="6 7">
    <name type="scientific">Pseudomonas syringae</name>
    <dbReference type="NCBI Taxonomy" id="317"/>
    <lineage>
        <taxon>Bacteria</taxon>
        <taxon>Pseudomonadati</taxon>
        <taxon>Pseudomonadota</taxon>
        <taxon>Gammaproteobacteria</taxon>
        <taxon>Pseudomonadales</taxon>
        <taxon>Pseudomonadaceae</taxon>
        <taxon>Pseudomonas</taxon>
    </lineage>
</organism>
<dbReference type="PROSITE" id="PS00211">
    <property type="entry name" value="ABC_TRANSPORTER_1"/>
    <property type="match status" value="1"/>
</dbReference>
<dbReference type="RefSeq" id="WP_084915772.1">
    <property type="nucleotide sequence ID" value="NZ_MTSA01000005.1"/>
</dbReference>
<evidence type="ECO:0000256" key="4">
    <source>
        <dbReference type="ARBA" id="ARBA00022840"/>
    </source>
</evidence>
<evidence type="ECO:0000259" key="5">
    <source>
        <dbReference type="PROSITE" id="PS50893"/>
    </source>
</evidence>
<dbReference type="PANTHER" id="PTHR43790">
    <property type="entry name" value="CARBOHYDRATE TRANSPORT ATP-BINDING PROTEIN MG119-RELATED"/>
    <property type="match status" value="1"/>
</dbReference>
<dbReference type="EMBL" id="MTSA01000005">
    <property type="protein sequence ID" value="OUM07934.1"/>
    <property type="molecule type" value="Genomic_DNA"/>
</dbReference>
<dbReference type="CDD" id="cd03216">
    <property type="entry name" value="ABC_Carb_Monos_I"/>
    <property type="match status" value="1"/>
</dbReference>
<dbReference type="SUPFAM" id="SSF52540">
    <property type="entry name" value="P-loop containing nucleoside triphosphate hydrolases"/>
    <property type="match status" value="2"/>
</dbReference>
<proteinExistence type="predicted"/>
<evidence type="ECO:0000256" key="2">
    <source>
        <dbReference type="ARBA" id="ARBA00022737"/>
    </source>
</evidence>
<dbReference type="AlphaFoldDB" id="A0A244ETX9"/>
<evidence type="ECO:0000256" key="3">
    <source>
        <dbReference type="ARBA" id="ARBA00022741"/>
    </source>
</evidence>
<sequence length="523" mass="56875">MVSSIAKAADVPALHLTGVSKRFGATQALDRVNLRVASGTIHGLVGENGAGKSTLIKVLAGIHRADAGSLSIHGQPFDALTPRQVESLGVHFIHQERLLPGSFTVGEALFFGQEIKRGLFVDRRAQDREAARLLDDYFAMRLPSGALIRDLDSAQRQILQITRALLARPKVLVFDEPSVSLVKQEVDRLLAIVRRLRDEGLTIVYISHYLQEIESLCDQVTVLRNGRDVAVVDPATTSTAQIARLMVNRDVGEQYIRSKAVPGDDVLQLSGLGAGRYYDGIDLRVRRGEVLGLTGLVGSGAKELLKSLFGLLKPDRGELRVNGQPLRLKSPRDAVRNGIALVPEERRTHGVAPALSVLENITLASLGRFSRRGFLDGPAQARESERLIDELAIKTPDHDAAVQLLSGGNQQKVALAKWLSRHSSLYLLDEPSVGVDIGAKVEIYRLIARLAEAGAAVLVLSSDLPELIGITHRIVVLHRGRIAGEFDSHATDSDELLACATDASERRRPLETLRDEEVGNVHA</sequence>
<keyword evidence="3" id="KW-0547">Nucleotide-binding</keyword>
<protein>
    <submittedName>
        <fullName evidence="6">Sugar ABC transporter</fullName>
    </submittedName>
</protein>
<dbReference type="OrthoDB" id="9776369at2"/>
<reference evidence="6 7" key="1">
    <citation type="submission" date="2017-01" db="EMBL/GenBank/DDBJ databases">
        <authorList>
            <person name="Mah S.A."/>
            <person name="Swanson W.J."/>
            <person name="Moy G.W."/>
            <person name="Vacquier V.D."/>
        </authorList>
    </citation>
    <scope>NUCLEOTIDE SEQUENCE [LARGE SCALE GENOMIC DNA]</scope>
    <source>
        <strain evidence="6">PDD-32b-74</strain>
    </source>
</reference>
<dbReference type="GO" id="GO:0016887">
    <property type="term" value="F:ATP hydrolysis activity"/>
    <property type="evidence" value="ECO:0007669"/>
    <property type="project" value="InterPro"/>
</dbReference>
<evidence type="ECO:0000313" key="6">
    <source>
        <dbReference type="EMBL" id="OUM07934.1"/>
    </source>
</evidence>
<dbReference type="SMART" id="SM00382">
    <property type="entry name" value="AAA"/>
    <property type="match status" value="2"/>
</dbReference>